<comment type="caution">
    <text evidence="2">The sequence shown here is derived from an EMBL/GenBank/DDBJ whole genome shotgun (WGS) entry which is preliminary data.</text>
</comment>
<dbReference type="AlphaFoldDB" id="A0ABD2Z722"/>
<accession>A0ABD2Z722</accession>
<feature type="compositionally biased region" description="Low complexity" evidence="1">
    <location>
        <begin position="133"/>
        <end position="144"/>
    </location>
</feature>
<feature type="region of interest" description="Disordered" evidence="1">
    <location>
        <begin position="1"/>
        <end position="34"/>
    </location>
</feature>
<organism evidence="2 3">
    <name type="scientific">Cinchona calisaya</name>
    <dbReference type="NCBI Taxonomy" id="153742"/>
    <lineage>
        <taxon>Eukaryota</taxon>
        <taxon>Viridiplantae</taxon>
        <taxon>Streptophyta</taxon>
        <taxon>Embryophyta</taxon>
        <taxon>Tracheophyta</taxon>
        <taxon>Spermatophyta</taxon>
        <taxon>Magnoliopsida</taxon>
        <taxon>eudicotyledons</taxon>
        <taxon>Gunneridae</taxon>
        <taxon>Pentapetalae</taxon>
        <taxon>asterids</taxon>
        <taxon>lamiids</taxon>
        <taxon>Gentianales</taxon>
        <taxon>Rubiaceae</taxon>
        <taxon>Cinchonoideae</taxon>
        <taxon>Cinchoneae</taxon>
        <taxon>Cinchona</taxon>
    </lineage>
</organism>
<feature type="region of interest" description="Disordered" evidence="1">
    <location>
        <begin position="123"/>
        <end position="144"/>
    </location>
</feature>
<evidence type="ECO:0000313" key="3">
    <source>
        <dbReference type="Proteomes" id="UP001630127"/>
    </source>
</evidence>
<dbReference type="EMBL" id="JBJUIK010000010">
    <property type="protein sequence ID" value="KAL3515277.1"/>
    <property type="molecule type" value="Genomic_DNA"/>
</dbReference>
<proteinExistence type="predicted"/>
<name>A0ABD2Z722_9GENT</name>
<evidence type="ECO:0000313" key="2">
    <source>
        <dbReference type="EMBL" id="KAL3515277.1"/>
    </source>
</evidence>
<dbReference type="Proteomes" id="UP001630127">
    <property type="component" value="Unassembled WGS sequence"/>
</dbReference>
<keyword evidence="3" id="KW-1185">Reference proteome</keyword>
<protein>
    <submittedName>
        <fullName evidence="2">Uncharacterized protein</fullName>
    </submittedName>
</protein>
<sequence>MQRSNKRLKQEGTPSTTGHDYPAQPQNPPPPPTITSEQEISVMVAALKNVITGGSAANTHQEFRLLQPFECASTATTATTTSSSFFFIDGINNHYQTVETCQLCGYEGCLGCNFFAPAAEVEESKSKSKSKSKSSSQKSMQQEMMRADQRLLNDGGMEIGMSSSGKEMEFWDVIGEEQIQEWMMMMDFHGDSSSSGSGNVHSA</sequence>
<evidence type="ECO:0000256" key="1">
    <source>
        <dbReference type="SAM" id="MobiDB-lite"/>
    </source>
</evidence>
<gene>
    <name evidence="2" type="ORF">ACH5RR_022179</name>
</gene>
<reference evidence="2 3" key="1">
    <citation type="submission" date="2024-11" db="EMBL/GenBank/DDBJ databases">
        <title>A near-complete genome assembly of Cinchona calisaya.</title>
        <authorList>
            <person name="Lian D.C."/>
            <person name="Zhao X.W."/>
            <person name="Wei L."/>
        </authorList>
    </citation>
    <scope>NUCLEOTIDE SEQUENCE [LARGE SCALE GENOMIC DNA]</scope>
    <source>
        <tissue evidence="2">Nenye</tissue>
    </source>
</reference>